<dbReference type="PANTHER" id="PTHR43460">
    <property type="entry name" value="METHYLTRANSFERASE"/>
    <property type="match status" value="1"/>
</dbReference>
<reference evidence="2 3" key="1">
    <citation type="submission" date="2019-06" db="EMBL/GenBank/DDBJ databases">
        <title>Sequencing the genomes of 1000 actinobacteria strains.</title>
        <authorList>
            <person name="Klenk H.-P."/>
        </authorList>
    </citation>
    <scope>NUCLEOTIDE SEQUENCE [LARGE SCALE GENOMIC DNA]</scope>
    <source>
        <strain evidence="2 3">DSM 24617</strain>
    </source>
</reference>
<evidence type="ECO:0000313" key="2">
    <source>
        <dbReference type="EMBL" id="TQL32609.1"/>
    </source>
</evidence>
<keyword evidence="2" id="KW-0489">Methyltransferase</keyword>
<evidence type="ECO:0000259" key="1">
    <source>
        <dbReference type="Pfam" id="PF13649"/>
    </source>
</evidence>
<dbReference type="InterPro" id="IPR041698">
    <property type="entry name" value="Methyltransf_25"/>
</dbReference>
<accession>A0A542X9U5</accession>
<dbReference type="CDD" id="cd02440">
    <property type="entry name" value="AdoMet_MTases"/>
    <property type="match status" value="1"/>
</dbReference>
<dbReference type="Pfam" id="PF13649">
    <property type="entry name" value="Methyltransf_25"/>
    <property type="match status" value="1"/>
</dbReference>
<dbReference type="RefSeq" id="WP_236022252.1">
    <property type="nucleotide sequence ID" value="NZ_CAJTBP010000001.1"/>
</dbReference>
<dbReference type="InterPro" id="IPR052939">
    <property type="entry name" value="23S_rRNA_MeTrnsfrase_RlmA"/>
</dbReference>
<dbReference type="PANTHER" id="PTHR43460:SF1">
    <property type="entry name" value="METHYLTRANSFERASE TYPE 11 DOMAIN-CONTAINING PROTEIN"/>
    <property type="match status" value="1"/>
</dbReference>
<dbReference type="Gene3D" id="3.40.50.150">
    <property type="entry name" value="Vaccinia Virus protein VP39"/>
    <property type="match status" value="1"/>
</dbReference>
<dbReference type="AlphaFoldDB" id="A0A542X9U5"/>
<gene>
    <name evidence="2" type="ORF">FB554_0739</name>
</gene>
<dbReference type="InterPro" id="IPR029063">
    <property type="entry name" value="SAM-dependent_MTases_sf"/>
</dbReference>
<name>A0A542X9U5_9MICO</name>
<organism evidence="2 3">
    <name type="scientific">Barrientosiimonas humi</name>
    <dbReference type="NCBI Taxonomy" id="999931"/>
    <lineage>
        <taxon>Bacteria</taxon>
        <taxon>Bacillati</taxon>
        <taxon>Actinomycetota</taxon>
        <taxon>Actinomycetes</taxon>
        <taxon>Micrococcales</taxon>
        <taxon>Dermacoccaceae</taxon>
        <taxon>Barrientosiimonas</taxon>
    </lineage>
</organism>
<dbReference type="GO" id="GO:0032259">
    <property type="term" value="P:methylation"/>
    <property type="evidence" value="ECO:0007669"/>
    <property type="project" value="UniProtKB-KW"/>
</dbReference>
<proteinExistence type="predicted"/>
<protein>
    <submittedName>
        <fullName evidence="2">Methyltransferase family protein</fullName>
    </submittedName>
</protein>
<dbReference type="Proteomes" id="UP000318336">
    <property type="component" value="Unassembled WGS sequence"/>
</dbReference>
<sequence length="259" mass="28390">MTGAREELLARWRAEESEQPEGWDFSALDGRMWADPPPWDLDAIWGEALGAAQHVLDMGTGGGEHLLRFRALLPADVVATEGWPPNVPVARKTLEPHGIQVTDFGAPDHDPDSAPMPFPEGRFDLVLNRHEAYSPREVARVLAPGGVLLTQQVGSGELPELHALLGAEPEEPTVTYDGFVADAEAAGLRVVDGEEFTGAYRFVDVAALVAYLQRVPWQVPEDFSVDGYADALLELHERSAGGEIALTQRRFWLRARRPA</sequence>
<comment type="caution">
    <text evidence="2">The sequence shown here is derived from an EMBL/GenBank/DDBJ whole genome shotgun (WGS) entry which is preliminary data.</text>
</comment>
<feature type="domain" description="Methyltransferase" evidence="1">
    <location>
        <begin position="55"/>
        <end position="146"/>
    </location>
</feature>
<dbReference type="GO" id="GO:0008168">
    <property type="term" value="F:methyltransferase activity"/>
    <property type="evidence" value="ECO:0007669"/>
    <property type="project" value="UniProtKB-KW"/>
</dbReference>
<dbReference type="EMBL" id="VFOK01000001">
    <property type="protein sequence ID" value="TQL32609.1"/>
    <property type="molecule type" value="Genomic_DNA"/>
</dbReference>
<keyword evidence="2" id="KW-0808">Transferase</keyword>
<keyword evidence="3" id="KW-1185">Reference proteome</keyword>
<dbReference type="SUPFAM" id="SSF53335">
    <property type="entry name" value="S-adenosyl-L-methionine-dependent methyltransferases"/>
    <property type="match status" value="1"/>
</dbReference>
<evidence type="ECO:0000313" key="3">
    <source>
        <dbReference type="Proteomes" id="UP000318336"/>
    </source>
</evidence>